<gene>
    <name evidence="1" type="ORF">A3K49_07330</name>
</gene>
<protein>
    <submittedName>
        <fullName evidence="1">Uncharacterized protein</fullName>
    </submittedName>
</protein>
<dbReference type="EMBL" id="MEUG01000001">
    <property type="protein sequence ID" value="OGC28746.1"/>
    <property type="molecule type" value="Genomic_DNA"/>
</dbReference>
<organism evidence="1 2">
    <name type="scientific">candidate division WOR-1 bacterium RIFOXYC12_FULL_54_18</name>
    <dbReference type="NCBI Taxonomy" id="1802584"/>
    <lineage>
        <taxon>Bacteria</taxon>
        <taxon>Bacillati</taxon>
        <taxon>Saganbacteria</taxon>
    </lineage>
</organism>
<comment type="caution">
    <text evidence="1">The sequence shown here is derived from an EMBL/GenBank/DDBJ whole genome shotgun (WGS) entry which is preliminary data.</text>
</comment>
<name>A0A1F4T7W8_UNCSA</name>
<proteinExistence type="predicted"/>
<dbReference type="Proteomes" id="UP000178602">
    <property type="component" value="Unassembled WGS sequence"/>
</dbReference>
<reference evidence="1 2" key="1">
    <citation type="journal article" date="2016" name="Nat. Commun.">
        <title>Thousands of microbial genomes shed light on interconnected biogeochemical processes in an aquifer system.</title>
        <authorList>
            <person name="Anantharaman K."/>
            <person name="Brown C.T."/>
            <person name="Hug L.A."/>
            <person name="Sharon I."/>
            <person name="Castelle C.J."/>
            <person name="Probst A.J."/>
            <person name="Thomas B.C."/>
            <person name="Singh A."/>
            <person name="Wilkins M.J."/>
            <person name="Karaoz U."/>
            <person name="Brodie E.L."/>
            <person name="Williams K.H."/>
            <person name="Hubbard S.S."/>
            <person name="Banfield J.F."/>
        </authorList>
    </citation>
    <scope>NUCLEOTIDE SEQUENCE [LARGE SCALE GENOMIC DNA]</scope>
</reference>
<evidence type="ECO:0000313" key="1">
    <source>
        <dbReference type="EMBL" id="OGC28746.1"/>
    </source>
</evidence>
<accession>A0A1F4T7W8</accession>
<evidence type="ECO:0000313" key="2">
    <source>
        <dbReference type="Proteomes" id="UP000178602"/>
    </source>
</evidence>
<dbReference type="AlphaFoldDB" id="A0A1F4T7W8"/>
<sequence length="91" mass="10259">MIFSDGLDLIKYLFGDDRLMKPLVDRPFMLNHPGVDNAFEDRIQAGFGMRQTGAIKELFIFKLVVNCLGGMSGQEVFKDCPHYLGLFGNNN</sequence>